<keyword evidence="2" id="KW-1185">Reference proteome</keyword>
<dbReference type="EMBL" id="SRRT01000013">
    <property type="protein sequence ID" value="TGN72258.1"/>
    <property type="molecule type" value="Genomic_DNA"/>
</dbReference>
<protein>
    <submittedName>
        <fullName evidence="1">Uncharacterized protein</fullName>
    </submittedName>
</protein>
<sequence length="203" mass="21628">MTVPAMLRRPAPLVLGAPPEQSEHGAPVVRRGELAAATRDASYLSSPNTRADVQLHAAVVTRRYAVGSGLTGIGAACDPVRILLDEGLIFGARELPKSHCRRPACRALFEAADRQHGDLERMRAYYGLQERHGVDLGLAIRVRHGGRAGTVVDTAGRDLLVRLDGVPQPVRCHVTRAMEYETGAGQWTAVTTVDRGAAPAAAG</sequence>
<dbReference type="RefSeq" id="WP_135788904.1">
    <property type="nucleotide sequence ID" value="NZ_SRRT01000013.1"/>
</dbReference>
<dbReference type="GeneID" id="95451896"/>
<organism evidence="1 2">
    <name type="scientific">Streptomyces bauhiniae</name>
    <dbReference type="NCBI Taxonomy" id="2340725"/>
    <lineage>
        <taxon>Bacteria</taxon>
        <taxon>Bacillati</taxon>
        <taxon>Actinomycetota</taxon>
        <taxon>Actinomycetes</taxon>
        <taxon>Kitasatosporales</taxon>
        <taxon>Streptomycetaceae</taxon>
        <taxon>Streptomyces</taxon>
    </lineage>
</organism>
<evidence type="ECO:0000313" key="2">
    <source>
        <dbReference type="Proteomes" id="UP000298159"/>
    </source>
</evidence>
<name>A0A4Z1CTR8_9ACTN</name>
<evidence type="ECO:0000313" key="1">
    <source>
        <dbReference type="EMBL" id="TGN72258.1"/>
    </source>
</evidence>
<gene>
    <name evidence="1" type="ORF">E5083_30460</name>
</gene>
<proteinExistence type="predicted"/>
<dbReference type="Proteomes" id="UP000298159">
    <property type="component" value="Unassembled WGS sequence"/>
</dbReference>
<accession>A0A4Z1CTR8</accession>
<reference evidence="1 2" key="1">
    <citation type="submission" date="2019-04" db="EMBL/GenBank/DDBJ databases">
        <title>Streptomyces sp. nov. Bv016 isolated from bark of Buahinia variegata.</title>
        <authorList>
            <person name="Kanchanasin P."/>
            <person name="Tanasupawat S."/>
            <person name="Yuki M."/>
            <person name="Kudo T."/>
        </authorList>
    </citation>
    <scope>NUCLEOTIDE SEQUENCE [LARGE SCALE GENOMIC DNA]</scope>
    <source>
        <strain evidence="1 2">Bv016</strain>
    </source>
</reference>
<comment type="caution">
    <text evidence="1">The sequence shown here is derived from an EMBL/GenBank/DDBJ whole genome shotgun (WGS) entry which is preliminary data.</text>
</comment>
<dbReference type="AlphaFoldDB" id="A0A4Z1CTR8"/>